<evidence type="ECO:0000256" key="5">
    <source>
        <dbReference type="ARBA" id="ARBA00023136"/>
    </source>
</evidence>
<sequence>MSTNETFSTSESELRAKQEKPELRQANQAQIKENDLVYTVDQSPPWYLAFLLGFQHYLTMLGGTLSIPVILSGPMCFGDKPLVMAEVLSTVLFCSGVVTVLQTTFGVRLPILQGGTFSFLAPTLAILSLPKFQCPSTSQVKGNSTGNVDDEEIWKIRMREVQGAIAVSSLFQIFIGFSGLIGFLLRFIGPLTVAPTITLIGLSLFHVAGEHAGNHWGISMMTIAFITLFSQFLSNVRMPFPAWKKSKGFYFARYPCFKLFPIIIAISLSWAVCGIITAAGGFPDDPKSAGYKARTDARTQVLQEAKWFRFPYPGQWGLPTVSAAGVFGMVAGVLASIIESVGDYYACARLSGASPPPKHAVNRGIGIEGIGCLLAGLVGSGNGTTSYSENIGAISITRVGSRRVLQYGGIIMVLVGILGKIGALFTTIPDPIVGGVFMVMFGIIAAVGISNLQFVDLNSSRNLFIVGVSLVMGLALPNYMNAHPKAIETGVHEIDQIITVLFKTGMAVGGMTAFLLDNTIPGTPEERGMTVWRKLITGNTDGSADKSTASIHTYDLPFGLNRLSKYKLSKYVPFIPYYPHEQAGRRQGEGETPDTPRDNPVNQWL</sequence>
<evidence type="ECO:0000256" key="3">
    <source>
        <dbReference type="ARBA" id="ARBA00022692"/>
    </source>
</evidence>
<feature type="region of interest" description="Disordered" evidence="6">
    <location>
        <begin position="1"/>
        <end position="25"/>
    </location>
</feature>
<gene>
    <name evidence="9" type="primary">LOC116298677</name>
</gene>
<feature type="compositionally biased region" description="Basic and acidic residues" evidence="6">
    <location>
        <begin position="12"/>
        <end position="23"/>
    </location>
</feature>
<dbReference type="FunCoup" id="A0A6P8I3D5">
    <property type="interactions" value="367"/>
</dbReference>
<dbReference type="PANTHER" id="PTHR11119">
    <property type="entry name" value="XANTHINE-URACIL / VITAMIN C PERMEASE FAMILY MEMBER"/>
    <property type="match status" value="1"/>
</dbReference>
<dbReference type="OrthoDB" id="1641903at2759"/>
<dbReference type="GO" id="GO:0022857">
    <property type="term" value="F:transmembrane transporter activity"/>
    <property type="evidence" value="ECO:0007669"/>
    <property type="project" value="InterPro"/>
</dbReference>
<protein>
    <submittedName>
        <fullName evidence="9">Solute carrier family 23 member 2-like</fullName>
    </submittedName>
</protein>
<dbReference type="InterPro" id="IPR006043">
    <property type="entry name" value="NCS2"/>
</dbReference>
<keyword evidence="5 7" id="KW-0472">Membrane</keyword>
<evidence type="ECO:0000256" key="4">
    <source>
        <dbReference type="ARBA" id="ARBA00022989"/>
    </source>
</evidence>
<feature type="transmembrane region" description="Helical" evidence="7">
    <location>
        <begin position="46"/>
        <end position="71"/>
    </location>
</feature>
<comment type="subcellular location">
    <subcellularLocation>
        <location evidence="1">Membrane</location>
        <topology evidence="1">Multi-pass membrane protein</topology>
    </subcellularLocation>
</comment>
<feature type="compositionally biased region" description="Basic and acidic residues" evidence="6">
    <location>
        <begin position="582"/>
        <end position="597"/>
    </location>
</feature>
<keyword evidence="8" id="KW-1185">Reference proteome</keyword>
<dbReference type="InParanoid" id="A0A6P8I3D5"/>
<evidence type="ECO:0000256" key="2">
    <source>
        <dbReference type="ARBA" id="ARBA00008821"/>
    </source>
</evidence>
<dbReference type="GeneID" id="116298677"/>
<feature type="transmembrane region" description="Helical" evidence="7">
    <location>
        <begin position="316"/>
        <end position="338"/>
    </location>
</feature>
<comment type="similarity">
    <text evidence="2">Belongs to the nucleobase:cation symporter-2 (NCS2) (TC 2.A.40) family.</text>
</comment>
<feature type="transmembrane region" description="Helical" evidence="7">
    <location>
        <begin position="432"/>
        <end position="450"/>
    </location>
</feature>
<evidence type="ECO:0000313" key="9">
    <source>
        <dbReference type="RefSeq" id="XP_031563064.1"/>
    </source>
</evidence>
<evidence type="ECO:0000256" key="1">
    <source>
        <dbReference type="ARBA" id="ARBA00004141"/>
    </source>
</evidence>
<feature type="transmembrane region" description="Helical" evidence="7">
    <location>
        <begin position="216"/>
        <end position="236"/>
    </location>
</feature>
<feature type="region of interest" description="Disordered" evidence="6">
    <location>
        <begin position="582"/>
        <end position="605"/>
    </location>
</feature>
<keyword evidence="3 7" id="KW-0812">Transmembrane</keyword>
<dbReference type="RefSeq" id="XP_031563064.1">
    <property type="nucleotide sequence ID" value="XM_031707204.1"/>
</dbReference>
<evidence type="ECO:0000256" key="6">
    <source>
        <dbReference type="SAM" id="MobiDB-lite"/>
    </source>
</evidence>
<dbReference type="KEGG" id="aten:116298677"/>
<organism evidence="8 9">
    <name type="scientific">Actinia tenebrosa</name>
    <name type="common">Australian red waratah sea anemone</name>
    <dbReference type="NCBI Taxonomy" id="6105"/>
    <lineage>
        <taxon>Eukaryota</taxon>
        <taxon>Metazoa</taxon>
        <taxon>Cnidaria</taxon>
        <taxon>Anthozoa</taxon>
        <taxon>Hexacorallia</taxon>
        <taxon>Actiniaria</taxon>
        <taxon>Actiniidae</taxon>
        <taxon>Actinia</taxon>
    </lineage>
</organism>
<dbReference type="Pfam" id="PF00860">
    <property type="entry name" value="Xan_ur_permease"/>
    <property type="match status" value="1"/>
</dbReference>
<feature type="transmembrane region" description="Helical" evidence="7">
    <location>
        <begin position="83"/>
        <end position="105"/>
    </location>
</feature>
<evidence type="ECO:0000256" key="7">
    <source>
        <dbReference type="SAM" id="Phobius"/>
    </source>
</evidence>
<feature type="transmembrane region" description="Helical" evidence="7">
    <location>
        <begin position="462"/>
        <end position="480"/>
    </location>
</feature>
<proteinExistence type="inferred from homology"/>
<name>A0A6P8I3D5_ACTTE</name>
<evidence type="ECO:0000313" key="8">
    <source>
        <dbReference type="Proteomes" id="UP000515163"/>
    </source>
</evidence>
<keyword evidence="4 7" id="KW-1133">Transmembrane helix</keyword>
<dbReference type="AlphaFoldDB" id="A0A6P8I3D5"/>
<reference evidence="9" key="1">
    <citation type="submission" date="2025-08" db="UniProtKB">
        <authorList>
            <consortium name="RefSeq"/>
        </authorList>
    </citation>
    <scope>IDENTIFICATION</scope>
    <source>
        <tissue evidence="9">Tentacle</tissue>
    </source>
</reference>
<feature type="transmembrane region" description="Helical" evidence="7">
    <location>
        <begin position="164"/>
        <end position="185"/>
    </location>
</feature>
<feature type="transmembrane region" description="Helical" evidence="7">
    <location>
        <begin position="257"/>
        <end position="282"/>
    </location>
</feature>
<dbReference type="GO" id="GO:0016020">
    <property type="term" value="C:membrane"/>
    <property type="evidence" value="ECO:0007669"/>
    <property type="project" value="UniProtKB-SubCell"/>
</dbReference>
<accession>A0A6P8I3D5</accession>
<dbReference type="Proteomes" id="UP000515163">
    <property type="component" value="Unplaced"/>
</dbReference>
<feature type="transmembrane region" description="Helical" evidence="7">
    <location>
        <begin position="404"/>
        <end position="426"/>
    </location>
</feature>
<feature type="compositionally biased region" description="Low complexity" evidence="6">
    <location>
        <begin position="1"/>
        <end position="11"/>
    </location>
</feature>